<sequence>MSEAQIEQLEKVEQITAGLTVREKVGQLNQRLKGWEAIAVDGGRPRLTDTLRAEVDRFGGLGALYGLQRADPWSGRSWRDGVTPELALEATALVQDHVRTQGSSGLPVLFVEEAPHGLQALGGHTLPVNLAQGATFDTDLVARAGAAAAAQIRARGIHVALLSGLDMLRDPRWGRAEECFSEDPLLSARMVEATVRGMQRGSRPDPGDAPTGTIAPDGVAVVVKHLAAQGAGIGGRNGSGAPLGPRELHELHLPAAHAAARAGVAGYMAAYNDIDGVPCCGHHGLLTGVLREQWGWDGLVMADGTAIDRLRDVTPDPAAAAALALRAGVDLSLWDEAYTHLSEALDRGLIEERDLDRAVARVLGLKQRVGLLDDAPTPPPPAPDPAELVALGAQLARESVVLLRTREDLLPIRPGARVAVVGPNADQLDAQLGDYTPPRPDPDSDASTIASALREQHGAEHVVHAAGSALSRVVPGGLADVARAAAEADVCVVVLGGSSRRLYETEFEANGAAVGRDTEMTSGEGIDLADLELGEHQLDVARTARASGTPVIGVLLTGRPHAVGAFARLCDALVFSAFPGPSGGEAVASVLTGREIASGLLPVTLPGRAGTYPVAHDERRETSRGYADVDPAERVLLGAGLRPAGVEVTLVPGDIALTTAELAAGAAAEVEVVVRNAGERACRVAVPLYGRVHRFAVRPRVRRLVAFRSIEVPSGAQERVTFRLGLDALGSREHGAVPEAVDQDVELWLAGEHPPVDAADRVRVRVGAGWVAPTARMEPMITMEEGRVTPR</sequence>
<dbReference type="AlphaFoldDB" id="A0AA37XFA6"/>
<dbReference type="Gene3D" id="2.60.40.10">
    <property type="entry name" value="Immunoglobulins"/>
    <property type="match status" value="1"/>
</dbReference>
<dbReference type="InterPro" id="IPR002772">
    <property type="entry name" value="Glyco_hydro_3_C"/>
</dbReference>
<dbReference type="InterPro" id="IPR001764">
    <property type="entry name" value="Glyco_hydro_3_N"/>
</dbReference>
<dbReference type="Proteomes" id="UP001157161">
    <property type="component" value="Unassembled WGS sequence"/>
</dbReference>
<reference evidence="4" key="1">
    <citation type="journal article" date="2014" name="Int. J. Syst. Evol. Microbiol.">
        <title>Complete genome sequence of Corynebacterium casei LMG S-19264T (=DSM 44701T), isolated from a smear-ripened cheese.</title>
        <authorList>
            <consortium name="US DOE Joint Genome Institute (JGI-PGF)"/>
            <person name="Walter F."/>
            <person name="Albersmeier A."/>
            <person name="Kalinowski J."/>
            <person name="Ruckert C."/>
        </authorList>
    </citation>
    <scope>NUCLEOTIDE SEQUENCE</scope>
    <source>
        <strain evidence="4">NBRC 112290</strain>
    </source>
</reference>
<dbReference type="PANTHER" id="PTHR30620">
    <property type="entry name" value="PERIPLASMIC BETA-GLUCOSIDASE-RELATED"/>
    <property type="match status" value="1"/>
</dbReference>
<dbReference type="InterPro" id="IPR036881">
    <property type="entry name" value="Glyco_hydro_3_C_sf"/>
</dbReference>
<evidence type="ECO:0000259" key="3">
    <source>
        <dbReference type="Pfam" id="PF01915"/>
    </source>
</evidence>
<dbReference type="PANTHER" id="PTHR30620:SF123">
    <property type="entry name" value="BETA-XYLOSIDASE"/>
    <property type="match status" value="1"/>
</dbReference>
<dbReference type="GO" id="GO:0008422">
    <property type="term" value="F:beta-glucosidase activity"/>
    <property type="evidence" value="ECO:0007669"/>
    <property type="project" value="TreeGrafter"/>
</dbReference>
<dbReference type="InterPro" id="IPR051915">
    <property type="entry name" value="Cellulose_Degrad_GH3"/>
</dbReference>
<dbReference type="Gene3D" id="3.40.50.1700">
    <property type="entry name" value="Glycoside hydrolase family 3 C-terminal domain"/>
    <property type="match status" value="1"/>
</dbReference>
<feature type="domain" description="Glycoside hydrolase family 3 C-terminal" evidence="3">
    <location>
        <begin position="400"/>
        <end position="619"/>
    </location>
</feature>
<keyword evidence="5" id="KW-1185">Reference proteome</keyword>
<evidence type="ECO:0000313" key="4">
    <source>
        <dbReference type="EMBL" id="GMA32103.1"/>
    </source>
</evidence>
<protein>
    <submittedName>
        <fullName evidence="4">Beta-glucosidase</fullName>
    </submittedName>
</protein>
<evidence type="ECO:0000259" key="2">
    <source>
        <dbReference type="Pfam" id="PF00933"/>
    </source>
</evidence>
<dbReference type="InterPro" id="IPR013783">
    <property type="entry name" value="Ig-like_fold"/>
</dbReference>
<evidence type="ECO:0000256" key="1">
    <source>
        <dbReference type="ARBA" id="ARBA00022801"/>
    </source>
</evidence>
<keyword evidence="1" id="KW-0378">Hydrolase</keyword>
<organism evidence="4 5">
    <name type="scientific">Litorihabitans aurantiacus</name>
    <dbReference type="NCBI Taxonomy" id="1930061"/>
    <lineage>
        <taxon>Bacteria</taxon>
        <taxon>Bacillati</taxon>
        <taxon>Actinomycetota</taxon>
        <taxon>Actinomycetes</taxon>
        <taxon>Micrococcales</taxon>
        <taxon>Beutenbergiaceae</taxon>
        <taxon>Litorihabitans</taxon>
    </lineage>
</organism>
<name>A0AA37XFA6_9MICO</name>
<accession>A0AA37XFA6</accession>
<dbReference type="Pfam" id="PF00933">
    <property type="entry name" value="Glyco_hydro_3"/>
    <property type="match status" value="1"/>
</dbReference>
<dbReference type="RefSeq" id="WP_284250809.1">
    <property type="nucleotide sequence ID" value="NZ_BSUM01000001.1"/>
</dbReference>
<dbReference type="GO" id="GO:0009251">
    <property type="term" value="P:glucan catabolic process"/>
    <property type="evidence" value="ECO:0007669"/>
    <property type="project" value="TreeGrafter"/>
</dbReference>
<comment type="caution">
    <text evidence="4">The sequence shown here is derived from an EMBL/GenBank/DDBJ whole genome shotgun (WGS) entry which is preliminary data.</text>
</comment>
<gene>
    <name evidence="4" type="ORF">GCM10025875_20950</name>
</gene>
<dbReference type="SUPFAM" id="SSF51445">
    <property type="entry name" value="(Trans)glycosidases"/>
    <property type="match status" value="1"/>
</dbReference>
<dbReference type="InterPro" id="IPR036962">
    <property type="entry name" value="Glyco_hydro_3_N_sf"/>
</dbReference>
<feature type="domain" description="Glycoside hydrolase family 3 N-terminal" evidence="2">
    <location>
        <begin position="69"/>
        <end position="364"/>
    </location>
</feature>
<dbReference type="EMBL" id="BSUM01000001">
    <property type="protein sequence ID" value="GMA32103.1"/>
    <property type="molecule type" value="Genomic_DNA"/>
</dbReference>
<evidence type="ECO:0000313" key="5">
    <source>
        <dbReference type="Proteomes" id="UP001157161"/>
    </source>
</evidence>
<dbReference type="Gene3D" id="3.20.20.300">
    <property type="entry name" value="Glycoside hydrolase, family 3, N-terminal domain"/>
    <property type="match status" value="1"/>
</dbReference>
<reference evidence="4" key="2">
    <citation type="submission" date="2023-02" db="EMBL/GenBank/DDBJ databases">
        <authorList>
            <person name="Sun Q."/>
            <person name="Mori K."/>
        </authorList>
    </citation>
    <scope>NUCLEOTIDE SEQUENCE</scope>
    <source>
        <strain evidence="4">NBRC 112290</strain>
    </source>
</reference>
<dbReference type="PRINTS" id="PR00133">
    <property type="entry name" value="GLHYDRLASE3"/>
</dbReference>
<dbReference type="Pfam" id="PF01915">
    <property type="entry name" value="Glyco_hydro_3_C"/>
    <property type="match status" value="1"/>
</dbReference>
<dbReference type="SUPFAM" id="SSF52279">
    <property type="entry name" value="Beta-D-glucan exohydrolase, C-terminal domain"/>
    <property type="match status" value="1"/>
</dbReference>
<proteinExistence type="predicted"/>
<dbReference type="InterPro" id="IPR017853">
    <property type="entry name" value="GH"/>
</dbReference>